<evidence type="ECO:0000313" key="1">
    <source>
        <dbReference type="EMBL" id="AOZ73089.1"/>
    </source>
</evidence>
<reference evidence="1 2" key="1">
    <citation type="submission" date="2016-10" db="EMBL/GenBank/DDBJ databases">
        <title>Actinomyces aegypiusis sp. nov., isolated from the Aegypius monachus in Qinghai Tibet Plateau China.</title>
        <authorList>
            <person name="Wang Y."/>
        </authorList>
    </citation>
    <scope>NUCLEOTIDE SEQUENCE [LARGE SCALE GENOMIC DNA]</scope>
    <source>
        <strain evidence="1 2">VUL4_3</strain>
    </source>
</reference>
<sequence length="81" mass="9456">MLFLWHEVEEYRVLLPWIHRNREHLPALMPNLRPQTVAFTLIALEELTLLSVIALLLPPVWFTAATIATDFASPFIASRFW</sequence>
<name>A0A1D9MLN0_9ACTO</name>
<dbReference type="OrthoDB" id="3266429at2"/>
<dbReference type="AlphaFoldDB" id="A0A1D9MLN0"/>
<organism evidence="1 2">
    <name type="scientific">Boudabousia tangfeifanii</name>
    <dbReference type="NCBI Taxonomy" id="1912795"/>
    <lineage>
        <taxon>Bacteria</taxon>
        <taxon>Bacillati</taxon>
        <taxon>Actinomycetota</taxon>
        <taxon>Actinomycetes</taxon>
        <taxon>Actinomycetales</taxon>
        <taxon>Actinomycetaceae</taxon>
        <taxon>Boudabousia</taxon>
    </lineage>
</organism>
<dbReference type="KEGG" id="avu:BK816_07130"/>
<dbReference type="InterPro" id="IPR025671">
    <property type="entry name" value="HXXEE"/>
</dbReference>
<protein>
    <submittedName>
        <fullName evidence="1">Uncharacterized protein</fullName>
    </submittedName>
</protein>
<accession>A0A1D9MLN0</accession>
<keyword evidence="2" id="KW-1185">Reference proteome</keyword>
<dbReference type="EMBL" id="CP017812">
    <property type="protein sequence ID" value="AOZ73089.1"/>
    <property type="molecule type" value="Genomic_DNA"/>
</dbReference>
<proteinExistence type="predicted"/>
<dbReference type="STRING" id="1912795.BK816_07130"/>
<gene>
    <name evidence="1" type="ORF">BK816_07130</name>
</gene>
<dbReference type="Pfam" id="PF13787">
    <property type="entry name" value="HXXEE"/>
    <property type="match status" value="1"/>
</dbReference>
<evidence type="ECO:0000313" key="2">
    <source>
        <dbReference type="Proteomes" id="UP000176288"/>
    </source>
</evidence>
<dbReference type="Proteomes" id="UP000176288">
    <property type="component" value="Chromosome"/>
</dbReference>
<dbReference type="RefSeq" id="WP_071164553.1">
    <property type="nucleotide sequence ID" value="NZ_CP017812.1"/>
</dbReference>